<dbReference type="OrthoDB" id="5886420at2759"/>
<proteinExistence type="predicted"/>
<feature type="transmembrane region" description="Helical" evidence="5">
    <location>
        <begin position="246"/>
        <end position="272"/>
    </location>
</feature>
<comment type="caution">
    <text evidence="7">The sequence shown here is derived from an EMBL/GenBank/DDBJ whole genome shotgun (WGS) entry which is preliminary data.</text>
</comment>
<feature type="transmembrane region" description="Helical" evidence="5">
    <location>
        <begin position="202"/>
        <end position="225"/>
    </location>
</feature>
<keyword evidence="3 5" id="KW-1133">Transmembrane helix</keyword>
<dbReference type="InterPro" id="IPR047130">
    <property type="entry name" value="7TM_GPCR_Srsx_nematod"/>
</dbReference>
<name>A0A6V7V5H1_MELEN</name>
<dbReference type="Gene3D" id="1.20.1070.10">
    <property type="entry name" value="Rhodopsin 7-helix transmembrane proteins"/>
    <property type="match status" value="1"/>
</dbReference>
<dbReference type="GO" id="GO:0004930">
    <property type="term" value="F:G protein-coupled receptor activity"/>
    <property type="evidence" value="ECO:0007669"/>
    <property type="project" value="InterPro"/>
</dbReference>
<dbReference type="InterPro" id="IPR000276">
    <property type="entry name" value="GPCR_Rhodpsn"/>
</dbReference>
<keyword evidence="4 5" id="KW-0472">Membrane</keyword>
<feature type="transmembrane region" description="Helical" evidence="5">
    <location>
        <begin position="129"/>
        <end position="154"/>
    </location>
</feature>
<dbReference type="SMART" id="SM01381">
    <property type="entry name" value="7TM_GPCR_Srsx"/>
    <property type="match status" value="1"/>
</dbReference>
<dbReference type="GO" id="GO:0016020">
    <property type="term" value="C:membrane"/>
    <property type="evidence" value="ECO:0007669"/>
    <property type="project" value="UniProtKB-SubCell"/>
</dbReference>
<dbReference type="InterPro" id="IPR019424">
    <property type="entry name" value="7TM_GPCR_Srsx"/>
</dbReference>
<feature type="transmembrane region" description="Helical" evidence="5">
    <location>
        <begin position="12"/>
        <end position="32"/>
    </location>
</feature>
<dbReference type="PANTHER" id="PTHR23360:SF5">
    <property type="entry name" value="G-PROTEIN COUPLED RECEPTORS FAMILY 1 PROFILE DOMAIN-CONTAINING PROTEIN"/>
    <property type="match status" value="1"/>
</dbReference>
<sequence>MSNPREDPLARAVWIINTCVDQIGTVFIHVAYNYYYQTKVRENIIYLFIYFGRNYLKKFYLILSKISLINRHKRLHSPCQLLLGLYGFVSLLSKLQIILPFFVCIYFAWTWNYTRIVCAFVQLVPIVGGLNVFTLMFIIGIDRMLGIFFPIWYSMKRYSMKRFSRYSMNPLVFVAYVIRSLIQDPFLQVQCFSQDLMGVDGRSLIVGAQLVFNLLTLTCYILMFFKLVYDQKTGKMCSIRKSIYKSLAIIMGIQIGGYMFSLSAFNILNLIYSNFTNTQSQIIKCLINVVASLSSSIEVPTIFAVSTEHRLAFKDEFSWLIKPLSSNKNSKVFILSNKNTTKSIQPQSTLIKNKTNGIVSVGY</sequence>
<keyword evidence="2 5" id="KW-0812">Transmembrane</keyword>
<dbReference type="AlphaFoldDB" id="A0A6V7V5H1"/>
<evidence type="ECO:0000256" key="4">
    <source>
        <dbReference type="ARBA" id="ARBA00023136"/>
    </source>
</evidence>
<evidence type="ECO:0000256" key="3">
    <source>
        <dbReference type="ARBA" id="ARBA00022989"/>
    </source>
</evidence>
<evidence type="ECO:0000313" key="7">
    <source>
        <dbReference type="EMBL" id="CAD2170162.1"/>
    </source>
</evidence>
<evidence type="ECO:0000256" key="1">
    <source>
        <dbReference type="ARBA" id="ARBA00004370"/>
    </source>
</evidence>
<evidence type="ECO:0000313" key="8">
    <source>
        <dbReference type="Proteomes" id="UP000580250"/>
    </source>
</evidence>
<dbReference type="PROSITE" id="PS50262">
    <property type="entry name" value="G_PROTEIN_RECEP_F1_2"/>
    <property type="match status" value="1"/>
</dbReference>
<evidence type="ECO:0000256" key="5">
    <source>
        <dbReference type="SAM" id="Phobius"/>
    </source>
</evidence>
<protein>
    <recommendedName>
        <fullName evidence="6">G-protein coupled receptors family 1 profile domain-containing protein</fullName>
    </recommendedName>
</protein>
<feature type="transmembrane region" description="Helical" evidence="5">
    <location>
        <begin position="166"/>
        <end position="182"/>
    </location>
</feature>
<gene>
    <name evidence="7" type="ORF">MENT_LOCUS21544</name>
</gene>
<feature type="transmembrane region" description="Helical" evidence="5">
    <location>
        <begin position="83"/>
        <end position="109"/>
    </location>
</feature>
<evidence type="ECO:0000259" key="6">
    <source>
        <dbReference type="PROSITE" id="PS50262"/>
    </source>
</evidence>
<dbReference type="SUPFAM" id="SSF81321">
    <property type="entry name" value="Family A G protein-coupled receptor-like"/>
    <property type="match status" value="1"/>
</dbReference>
<dbReference type="EMBL" id="CAJEWN010000164">
    <property type="protein sequence ID" value="CAD2170162.1"/>
    <property type="molecule type" value="Genomic_DNA"/>
</dbReference>
<comment type="subcellular location">
    <subcellularLocation>
        <location evidence="1">Membrane</location>
    </subcellularLocation>
</comment>
<dbReference type="PANTHER" id="PTHR23360">
    <property type="entry name" value="G-PROTEIN COUPLED RECEPTORS FAMILY 1 PROFILE DOMAIN-CONTAINING PROTEIN-RELATED"/>
    <property type="match status" value="1"/>
</dbReference>
<organism evidence="7 8">
    <name type="scientific">Meloidogyne enterolobii</name>
    <name type="common">Root-knot nematode worm</name>
    <name type="synonym">Meloidogyne mayaguensis</name>
    <dbReference type="NCBI Taxonomy" id="390850"/>
    <lineage>
        <taxon>Eukaryota</taxon>
        <taxon>Metazoa</taxon>
        <taxon>Ecdysozoa</taxon>
        <taxon>Nematoda</taxon>
        <taxon>Chromadorea</taxon>
        <taxon>Rhabditida</taxon>
        <taxon>Tylenchina</taxon>
        <taxon>Tylenchomorpha</taxon>
        <taxon>Tylenchoidea</taxon>
        <taxon>Meloidogynidae</taxon>
        <taxon>Meloidogyninae</taxon>
        <taxon>Meloidogyne</taxon>
    </lineage>
</organism>
<dbReference type="Pfam" id="PF10320">
    <property type="entry name" value="7TM_GPCR_Srsx"/>
    <property type="match status" value="1"/>
</dbReference>
<dbReference type="InterPro" id="IPR017452">
    <property type="entry name" value="GPCR_Rhodpsn_7TM"/>
</dbReference>
<reference evidence="7 8" key="1">
    <citation type="submission" date="2020-08" db="EMBL/GenBank/DDBJ databases">
        <authorList>
            <person name="Koutsovoulos G."/>
            <person name="Danchin GJ E."/>
        </authorList>
    </citation>
    <scope>NUCLEOTIDE SEQUENCE [LARGE SCALE GENOMIC DNA]</scope>
</reference>
<feature type="domain" description="G-protein coupled receptors family 1 profile" evidence="6">
    <location>
        <begin position="42"/>
        <end position="178"/>
    </location>
</feature>
<evidence type="ECO:0000256" key="2">
    <source>
        <dbReference type="ARBA" id="ARBA00022692"/>
    </source>
</evidence>
<dbReference type="Proteomes" id="UP000580250">
    <property type="component" value="Unassembled WGS sequence"/>
</dbReference>
<accession>A0A6V7V5H1</accession>